<dbReference type="Proteomes" id="UP000246352">
    <property type="component" value="Unassembled WGS sequence"/>
</dbReference>
<evidence type="ECO:0000259" key="1">
    <source>
        <dbReference type="PROSITE" id="PS51186"/>
    </source>
</evidence>
<dbReference type="PANTHER" id="PTHR43792:SF1">
    <property type="entry name" value="N-ACETYLTRANSFERASE DOMAIN-CONTAINING PROTEIN"/>
    <property type="match status" value="1"/>
</dbReference>
<proteinExistence type="predicted"/>
<dbReference type="Gene3D" id="3.40.630.30">
    <property type="match status" value="1"/>
</dbReference>
<dbReference type="EMBL" id="QGTR01000001">
    <property type="protein sequence ID" value="PWW04408.1"/>
    <property type="molecule type" value="Genomic_DNA"/>
</dbReference>
<name>A0A317PSG1_9HYPH</name>
<organism evidence="2 3">
    <name type="scientific">Hoeflea marina</name>
    <dbReference type="NCBI Taxonomy" id="274592"/>
    <lineage>
        <taxon>Bacteria</taxon>
        <taxon>Pseudomonadati</taxon>
        <taxon>Pseudomonadota</taxon>
        <taxon>Alphaproteobacteria</taxon>
        <taxon>Hyphomicrobiales</taxon>
        <taxon>Rhizobiaceae</taxon>
        <taxon>Hoeflea</taxon>
    </lineage>
</organism>
<evidence type="ECO:0000313" key="3">
    <source>
        <dbReference type="Proteomes" id="UP000246352"/>
    </source>
</evidence>
<feature type="domain" description="N-acetyltransferase" evidence="1">
    <location>
        <begin position="13"/>
        <end position="171"/>
    </location>
</feature>
<keyword evidence="2" id="KW-0808">Transferase</keyword>
<evidence type="ECO:0000313" key="2">
    <source>
        <dbReference type="EMBL" id="PWW04408.1"/>
    </source>
</evidence>
<dbReference type="InterPro" id="IPR016181">
    <property type="entry name" value="Acyl_CoA_acyltransferase"/>
</dbReference>
<dbReference type="GO" id="GO:0016747">
    <property type="term" value="F:acyltransferase activity, transferring groups other than amino-acyl groups"/>
    <property type="evidence" value="ECO:0007669"/>
    <property type="project" value="InterPro"/>
</dbReference>
<dbReference type="PROSITE" id="PS51186">
    <property type="entry name" value="GNAT"/>
    <property type="match status" value="1"/>
</dbReference>
<dbReference type="InterPro" id="IPR051531">
    <property type="entry name" value="N-acetyltransferase"/>
</dbReference>
<reference evidence="2 3" key="1">
    <citation type="submission" date="2018-05" db="EMBL/GenBank/DDBJ databases">
        <title>Genomic Encyclopedia of Type Strains, Phase IV (KMG-IV): sequencing the most valuable type-strain genomes for metagenomic binning, comparative biology and taxonomic classification.</title>
        <authorList>
            <person name="Goeker M."/>
        </authorList>
    </citation>
    <scope>NUCLEOTIDE SEQUENCE [LARGE SCALE GENOMIC DNA]</scope>
    <source>
        <strain evidence="2 3">DSM 16791</strain>
    </source>
</reference>
<accession>A0A317PSG1</accession>
<dbReference type="InterPro" id="IPR000182">
    <property type="entry name" value="GNAT_dom"/>
</dbReference>
<dbReference type="RefSeq" id="WP_110030845.1">
    <property type="nucleotide sequence ID" value="NZ_QGTR01000001.1"/>
</dbReference>
<gene>
    <name evidence="2" type="ORF">DFR52_1011106</name>
</gene>
<keyword evidence="3" id="KW-1185">Reference proteome</keyword>
<sequence>MPGLSYPIATQRLLLRPLRAGDGAAVHAYHRLEAVARYQSWTERSADDVADRLAEWADLDGTDPEAKALVLGVTLKGSDRIIGDMVLLFTDRAARQAEVGFTFNPDFHGQGLGSEAVAALMRFGFEIYGLHRICGRCDARNEPSWKLMARLGMRREAHFREHAIFKGRWDEEFHYAVLEDEWRLEQGRAD</sequence>
<dbReference type="Pfam" id="PF13302">
    <property type="entry name" value="Acetyltransf_3"/>
    <property type="match status" value="1"/>
</dbReference>
<dbReference type="SUPFAM" id="SSF55729">
    <property type="entry name" value="Acyl-CoA N-acyltransferases (Nat)"/>
    <property type="match status" value="1"/>
</dbReference>
<dbReference type="OrthoDB" id="5295305at2"/>
<dbReference type="PANTHER" id="PTHR43792">
    <property type="entry name" value="GNAT FAMILY, PUTATIVE (AFU_ORTHOLOGUE AFUA_3G00765)-RELATED-RELATED"/>
    <property type="match status" value="1"/>
</dbReference>
<dbReference type="AlphaFoldDB" id="A0A317PSG1"/>
<protein>
    <submittedName>
        <fullName evidence="2">RimJ/RimL family protein N-acetyltransferase</fullName>
    </submittedName>
</protein>
<comment type="caution">
    <text evidence="2">The sequence shown here is derived from an EMBL/GenBank/DDBJ whole genome shotgun (WGS) entry which is preliminary data.</text>
</comment>